<dbReference type="OrthoDB" id="978538at2"/>
<dbReference type="AlphaFoldDB" id="A0A5M8QBQ8"/>
<keyword evidence="5" id="KW-1185">Reference proteome</keyword>
<feature type="transmembrane region" description="Helical" evidence="1">
    <location>
        <begin position="56"/>
        <end position="76"/>
    </location>
</feature>
<evidence type="ECO:0000256" key="1">
    <source>
        <dbReference type="SAM" id="Phobius"/>
    </source>
</evidence>
<feature type="transmembrane region" description="Helical" evidence="1">
    <location>
        <begin position="97"/>
        <end position="130"/>
    </location>
</feature>
<keyword evidence="1" id="KW-0472">Membrane</keyword>
<accession>A0A5M8QBQ8</accession>
<dbReference type="EMBL" id="VKKZ01000021">
    <property type="protein sequence ID" value="KAA6433437.1"/>
    <property type="molecule type" value="Genomic_DNA"/>
</dbReference>
<sequence length="138" mass="15321">MEYYASPFHRVNHLFLAMLGLAAVIVGVYTFMPEYYLLLVPIDSLDKPLINDLGGLILRVALFWLLSSMIHTYLLFGTISAENPKKSVEVYAYAQKIVLVSIAFMLVGLAVTISSVGAFLLSLIGLFSYYRAFLKGTS</sequence>
<dbReference type="EMBL" id="JBGOGF010000003">
    <property type="protein sequence ID" value="MFA1771077.1"/>
    <property type="molecule type" value="Genomic_DNA"/>
</dbReference>
<evidence type="ECO:0000313" key="5">
    <source>
        <dbReference type="Proteomes" id="UP001570846"/>
    </source>
</evidence>
<evidence type="ECO:0008006" key="6">
    <source>
        <dbReference type="Google" id="ProtNLM"/>
    </source>
</evidence>
<gene>
    <name evidence="3" type="ORF">ACD591_07220</name>
    <name evidence="2" type="ORF">FOE74_13275</name>
</gene>
<reference evidence="2 4" key="1">
    <citation type="submission" date="2019-07" db="EMBL/GenBank/DDBJ databases">
        <authorList>
            <person name="Qu J.-H."/>
        </authorList>
    </citation>
    <scope>NUCLEOTIDE SEQUENCE [LARGE SCALE GENOMIC DNA]</scope>
    <source>
        <strain evidence="2 4">MDT1-10-3</strain>
    </source>
</reference>
<dbReference type="RefSeq" id="WP_149099096.1">
    <property type="nucleotide sequence ID" value="NZ_BMMG01000004.1"/>
</dbReference>
<protein>
    <recommendedName>
        <fullName evidence="6">YqhA family protein</fullName>
    </recommendedName>
</protein>
<organism evidence="2 4">
    <name type="scientific">Rufibacter glacialis</name>
    <dbReference type="NCBI Taxonomy" id="1259555"/>
    <lineage>
        <taxon>Bacteria</taxon>
        <taxon>Pseudomonadati</taxon>
        <taxon>Bacteroidota</taxon>
        <taxon>Cytophagia</taxon>
        <taxon>Cytophagales</taxon>
        <taxon>Hymenobacteraceae</taxon>
        <taxon>Rufibacter</taxon>
    </lineage>
</organism>
<evidence type="ECO:0000313" key="2">
    <source>
        <dbReference type="EMBL" id="KAA6433437.1"/>
    </source>
</evidence>
<keyword evidence="1" id="KW-0812">Transmembrane</keyword>
<name>A0A5M8QBQ8_9BACT</name>
<keyword evidence="1" id="KW-1133">Transmembrane helix</keyword>
<feature type="transmembrane region" description="Helical" evidence="1">
    <location>
        <begin position="12"/>
        <end position="36"/>
    </location>
</feature>
<dbReference type="Proteomes" id="UP001570846">
    <property type="component" value="Unassembled WGS sequence"/>
</dbReference>
<proteinExistence type="predicted"/>
<reference evidence="2 4" key="2">
    <citation type="submission" date="2019-09" db="EMBL/GenBank/DDBJ databases">
        <title>A bacterium isolated from glacier soil.</title>
        <authorList>
            <person name="Liu Q."/>
        </authorList>
    </citation>
    <scope>NUCLEOTIDE SEQUENCE [LARGE SCALE GENOMIC DNA]</scope>
    <source>
        <strain evidence="2 4">MDT1-10-3</strain>
    </source>
</reference>
<evidence type="ECO:0000313" key="4">
    <source>
        <dbReference type="Proteomes" id="UP000323866"/>
    </source>
</evidence>
<evidence type="ECO:0000313" key="3">
    <source>
        <dbReference type="EMBL" id="MFA1771077.1"/>
    </source>
</evidence>
<reference evidence="3 5" key="3">
    <citation type="submission" date="2024-08" db="EMBL/GenBank/DDBJ databases">
        <authorList>
            <person name="Wei W."/>
        </authorList>
    </citation>
    <scope>NUCLEOTIDE SEQUENCE [LARGE SCALE GENOMIC DNA]</scope>
    <source>
        <strain evidence="3 5">XU2</strain>
    </source>
</reference>
<dbReference type="Proteomes" id="UP000323866">
    <property type="component" value="Unassembled WGS sequence"/>
</dbReference>
<comment type="caution">
    <text evidence="2">The sequence shown here is derived from an EMBL/GenBank/DDBJ whole genome shotgun (WGS) entry which is preliminary data.</text>
</comment>